<dbReference type="CDD" id="cd24085">
    <property type="entry name" value="ASKHA_NBD_PanK-II_bac"/>
    <property type="match status" value="1"/>
</dbReference>
<evidence type="ECO:0000256" key="6">
    <source>
        <dbReference type="ARBA" id="ARBA00022993"/>
    </source>
</evidence>
<dbReference type="SUPFAM" id="SSF53067">
    <property type="entry name" value="Actin-like ATPase domain"/>
    <property type="match status" value="1"/>
</dbReference>
<dbReference type="InterPro" id="IPR043129">
    <property type="entry name" value="ATPase_NBD"/>
</dbReference>
<keyword evidence="6" id="KW-0173">Coenzyme A biosynthesis</keyword>
<keyword evidence="8" id="KW-1185">Reference proteome</keyword>
<dbReference type="GO" id="GO:0005829">
    <property type="term" value="C:cytosol"/>
    <property type="evidence" value="ECO:0007669"/>
    <property type="project" value="TreeGrafter"/>
</dbReference>
<dbReference type="GO" id="GO:0005524">
    <property type="term" value="F:ATP binding"/>
    <property type="evidence" value="ECO:0007669"/>
    <property type="project" value="UniProtKB-KW"/>
</dbReference>
<keyword evidence="2 7" id="KW-0808">Transferase</keyword>
<dbReference type="PANTHER" id="PTHR12280">
    <property type="entry name" value="PANTOTHENATE KINASE"/>
    <property type="match status" value="1"/>
</dbReference>
<dbReference type="GO" id="GO:0004594">
    <property type="term" value="F:pantothenate kinase activity"/>
    <property type="evidence" value="ECO:0007669"/>
    <property type="project" value="UniProtKB-EC"/>
</dbReference>
<dbReference type="Proteomes" id="UP000269301">
    <property type="component" value="Unassembled WGS sequence"/>
</dbReference>
<dbReference type="AlphaFoldDB" id="A0A495ABN1"/>
<dbReference type="InterPro" id="IPR004567">
    <property type="entry name" value="Type_II_PanK"/>
</dbReference>
<evidence type="ECO:0000313" key="8">
    <source>
        <dbReference type="Proteomes" id="UP000269301"/>
    </source>
</evidence>
<dbReference type="Pfam" id="PF03630">
    <property type="entry name" value="Fumble"/>
    <property type="match status" value="1"/>
</dbReference>
<protein>
    <submittedName>
        <fullName evidence="7">Type II pantothenate kinase</fullName>
        <ecNumber evidence="7">2.7.1.33</ecNumber>
    </submittedName>
</protein>
<evidence type="ECO:0000256" key="4">
    <source>
        <dbReference type="ARBA" id="ARBA00022777"/>
    </source>
</evidence>
<dbReference type="GO" id="GO:0015937">
    <property type="term" value="P:coenzyme A biosynthetic process"/>
    <property type="evidence" value="ECO:0007669"/>
    <property type="project" value="UniProtKB-KW"/>
</dbReference>
<dbReference type="NCBIfam" id="NF009842">
    <property type="entry name" value="PRK13317.1"/>
    <property type="match status" value="1"/>
</dbReference>
<comment type="caution">
    <text evidence="7">The sequence shown here is derived from an EMBL/GenBank/DDBJ whole genome shotgun (WGS) entry which is preliminary data.</text>
</comment>
<keyword evidence="4 7" id="KW-0418">Kinase</keyword>
<accession>A0A495ABN1</accession>
<dbReference type="EMBL" id="RBZP01000002">
    <property type="protein sequence ID" value="RKQ35826.1"/>
    <property type="molecule type" value="Genomic_DNA"/>
</dbReference>
<sequence length="267" mass="28864">MMPEKIGIDAGGSLIKIAYEEQGDFHVMSYRNHEMNKLLEWLQMVKPDAVLYLTGGKSGHIQKQVNLRNHVVDEFTAVTKGTKFLLQQKKPSFDEDFILVSIGTGTSIFHVTPDNSKRVLGSGIGGGTLMGLGSLLTGRNDFHHIIELAKKGSNENSDLLVKDIYSPYDPPIPGHLTAANFGKAHLNAKARVEDHVAGLIQLLGETIISLAGQAAISHQTEKVVFVGSTLNGNAPLKEVLSGFQNMMPYEPIFPEKGSHAGAIGALL</sequence>
<keyword evidence="5" id="KW-0067">ATP-binding</keyword>
<gene>
    <name evidence="7" type="primary">coaW</name>
    <name evidence="7" type="ORF">D8M06_06105</name>
</gene>
<organism evidence="7 8">
    <name type="scientific">Oceanobacillus halophilus</name>
    <dbReference type="NCBI Taxonomy" id="930130"/>
    <lineage>
        <taxon>Bacteria</taxon>
        <taxon>Bacillati</taxon>
        <taxon>Bacillota</taxon>
        <taxon>Bacilli</taxon>
        <taxon>Bacillales</taxon>
        <taxon>Bacillaceae</taxon>
        <taxon>Oceanobacillus</taxon>
    </lineage>
</organism>
<dbReference type="Gene3D" id="3.30.420.40">
    <property type="match status" value="1"/>
</dbReference>
<keyword evidence="3" id="KW-0547">Nucleotide-binding</keyword>
<evidence type="ECO:0000256" key="2">
    <source>
        <dbReference type="ARBA" id="ARBA00022679"/>
    </source>
</evidence>
<dbReference type="PIRSF" id="PIRSF036940">
    <property type="entry name" value="PanK_bac_aCoA"/>
    <property type="match status" value="1"/>
</dbReference>
<dbReference type="InterPro" id="IPR011602">
    <property type="entry name" value="Type_II_PanK_bac"/>
</dbReference>
<dbReference type="PANTHER" id="PTHR12280:SF20">
    <property type="entry name" value="4'-PHOSPHOPANTETHEINE PHOSPHATASE"/>
    <property type="match status" value="1"/>
</dbReference>
<dbReference type="EC" id="2.7.1.33" evidence="7"/>
<reference evidence="7 8" key="1">
    <citation type="journal article" date="2016" name="Int. J. Syst. Evol. Microbiol.">
        <title>Oceanobacillus halophilus sp. nov., a novel moderately halophilic bacterium from a hypersaline lake.</title>
        <authorList>
            <person name="Amoozegar M.A."/>
            <person name="Bagheri M."/>
            <person name="Makhdoumi A."/>
            <person name="Nikou M.M."/>
            <person name="Fazeli S.A.S."/>
            <person name="Schumann P."/>
            <person name="Sproer C."/>
            <person name="Sanchez-Porro C."/>
            <person name="Ventosa A."/>
        </authorList>
    </citation>
    <scope>NUCLEOTIDE SEQUENCE [LARGE SCALE GENOMIC DNA]</scope>
    <source>
        <strain evidence="7 8">DSM 23996</strain>
    </source>
</reference>
<name>A0A495ABN1_9BACI</name>
<evidence type="ECO:0000256" key="5">
    <source>
        <dbReference type="ARBA" id="ARBA00022840"/>
    </source>
</evidence>
<keyword evidence="1" id="KW-0963">Cytoplasm</keyword>
<evidence type="ECO:0000256" key="1">
    <source>
        <dbReference type="ARBA" id="ARBA00022490"/>
    </source>
</evidence>
<evidence type="ECO:0000313" key="7">
    <source>
        <dbReference type="EMBL" id="RKQ35826.1"/>
    </source>
</evidence>
<proteinExistence type="predicted"/>
<evidence type="ECO:0000256" key="3">
    <source>
        <dbReference type="ARBA" id="ARBA00022741"/>
    </source>
</evidence>